<gene>
    <name evidence="1" type="ORF">PACLA_8A051586</name>
</gene>
<proteinExistence type="predicted"/>
<organism evidence="1 2">
    <name type="scientific">Paramuricea clavata</name>
    <name type="common">Red gorgonian</name>
    <name type="synonym">Violescent sea-whip</name>
    <dbReference type="NCBI Taxonomy" id="317549"/>
    <lineage>
        <taxon>Eukaryota</taxon>
        <taxon>Metazoa</taxon>
        <taxon>Cnidaria</taxon>
        <taxon>Anthozoa</taxon>
        <taxon>Octocorallia</taxon>
        <taxon>Malacalcyonacea</taxon>
        <taxon>Plexauridae</taxon>
        <taxon>Paramuricea</taxon>
    </lineage>
</organism>
<protein>
    <submittedName>
        <fullName evidence="1">Transposon TX1 uncharacterized 149 kDa</fullName>
    </submittedName>
</protein>
<comment type="caution">
    <text evidence="1">The sequence shown here is derived from an EMBL/GenBank/DDBJ whole genome shotgun (WGS) entry which is preliminary data.</text>
</comment>
<dbReference type="AlphaFoldDB" id="A0A7D9DP12"/>
<reference evidence="1" key="1">
    <citation type="submission" date="2020-04" db="EMBL/GenBank/DDBJ databases">
        <authorList>
            <person name="Alioto T."/>
            <person name="Alioto T."/>
            <person name="Gomez Garrido J."/>
        </authorList>
    </citation>
    <scope>NUCLEOTIDE SEQUENCE</scope>
    <source>
        <strain evidence="1">A484AB</strain>
    </source>
</reference>
<accession>A0A7D9DP12</accession>
<dbReference type="Proteomes" id="UP001152795">
    <property type="component" value="Unassembled WGS sequence"/>
</dbReference>
<sequence>MACTQGATGLISQEAFTIAENDKGLLKKTTEKQCQEKHDKNDVQTQHTSKRFNCPDASCVKVFVSTGALETHLDVGKHLYRLQTESARPVRSTGKVRYSKPIKDLLLRTFIDGEKGGIKADSKEVAARIRCIRNGKKKGFDKSEWLSVQQVKTYFSRLSVLQRKGILIDDNEEEQNEEVEMIEEEIRRYSLLDCVREEVEL</sequence>
<evidence type="ECO:0000313" key="2">
    <source>
        <dbReference type="Proteomes" id="UP001152795"/>
    </source>
</evidence>
<dbReference type="InterPro" id="IPR013087">
    <property type="entry name" value="Znf_C2H2_type"/>
</dbReference>
<keyword evidence="2" id="KW-1185">Reference proteome</keyword>
<dbReference type="PROSITE" id="PS00028">
    <property type="entry name" value="ZINC_FINGER_C2H2_1"/>
    <property type="match status" value="1"/>
</dbReference>
<name>A0A7D9DP12_PARCT</name>
<evidence type="ECO:0000313" key="1">
    <source>
        <dbReference type="EMBL" id="CAB3989975.1"/>
    </source>
</evidence>
<dbReference type="EMBL" id="CACRXK020001578">
    <property type="protein sequence ID" value="CAB3989975.1"/>
    <property type="molecule type" value="Genomic_DNA"/>
</dbReference>